<name>A0A176WSF5_MARPO</name>
<keyword evidence="3" id="KW-1185">Reference proteome</keyword>
<gene>
    <name evidence="2" type="ORF">AXG93_2782s1250</name>
</gene>
<dbReference type="EMBL" id="LVLJ01000161">
    <property type="protein sequence ID" value="OAE35541.1"/>
    <property type="molecule type" value="Genomic_DNA"/>
</dbReference>
<protein>
    <submittedName>
        <fullName evidence="2">Uncharacterized protein</fullName>
    </submittedName>
</protein>
<accession>A0A176WSF5</accession>
<feature type="compositionally biased region" description="Basic residues" evidence="1">
    <location>
        <begin position="96"/>
        <end position="105"/>
    </location>
</feature>
<dbReference type="AlphaFoldDB" id="A0A176WSF5"/>
<feature type="region of interest" description="Disordered" evidence="1">
    <location>
        <begin position="71"/>
        <end position="107"/>
    </location>
</feature>
<feature type="compositionally biased region" description="Basic and acidic residues" evidence="1">
    <location>
        <begin position="85"/>
        <end position="95"/>
    </location>
</feature>
<organism evidence="2 3">
    <name type="scientific">Marchantia polymorpha subsp. ruderalis</name>
    <dbReference type="NCBI Taxonomy" id="1480154"/>
    <lineage>
        <taxon>Eukaryota</taxon>
        <taxon>Viridiplantae</taxon>
        <taxon>Streptophyta</taxon>
        <taxon>Embryophyta</taxon>
        <taxon>Marchantiophyta</taxon>
        <taxon>Marchantiopsida</taxon>
        <taxon>Marchantiidae</taxon>
        <taxon>Marchantiales</taxon>
        <taxon>Marchantiaceae</taxon>
        <taxon>Marchantia</taxon>
    </lineage>
</organism>
<evidence type="ECO:0000313" key="3">
    <source>
        <dbReference type="Proteomes" id="UP000077202"/>
    </source>
</evidence>
<proteinExistence type="predicted"/>
<sequence length="172" mass="19730">MSIHWACIFWSTKHRNFKDMFGGSMNILSPFFINFYRGMELLPKVEQRKFPLEREIAGSDEEVVLGGNDVVSDKDNIESTPPSTKVDKSKNDIKRQTAKKRRKLHMTSASEVVERRAGLRIMRPVPTCMKTTIMEALSSRNKRRMAFGVGPSTFEVATFRRVYGWPVGGRQK</sequence>
<evidence type="ECO:0000313" key="2">
    <source>
        <dbReference type="EMBL" id="OAE35541.1"/>
    </source>
</evidence>
<comment type="caution">
    <text evidence="2">The sequence shown here is derived from an EMBL/GenBank/DDBJ whole genome shotgun (WGS) entry which is preliminary data.</text>
</comment>
<dbReference type="Proteomes" id="UP000077202">
    <property type="component" value="Unassembled WGS sequence"/>
</dbReference>
<reference evidence="2" key="1">
    <citation type="submission" date="2016-03" db="EMBL/GenBank/DDBJ databases">
        <title>Mechanisms controlling the formation of the plant cell surface in tip-growing cells are functionally conserved among land plants.</title>
        <authorList>
            <person name="Honkanen S."/>
            <person name="Jones V.A."/>
            <person name="Morieri G."/>
            <person name="Champion C."/>
            <person name="Hetherington A.J."/>
            <person name="Kelly S."/>
            <person name="Saint-Marcoux D."/>
            <person name="Proust H."/>
            <person name="Prescott H."/>
            <person name="Dolan L."/>
        </authorList>
    </citation>
    <scope>NUCLEOTIDE SEQUENCE [LARGE SCALE GENOMIC DNA]</scope>
    <source>
        <tissue evidence="2">Whole gametophyte</tissue>
    </source>
</reference>
<evidence type="ECO:0000256" key="1">
    <source>
        <dbReference type="SAM" id="MobiDB-lite"/>
    </source>
</evidence>